<reference evidence="5" key="1">
    <citation type="submission" date="2020-03" db="EMBL/GenBank/DDBJ databases">
        <title>Castanea mollissima Vanexum genome sequencing.</title>
        <authorList>
            <person name="Staton M."/>
        </authorList>
    </citation>
    <scope>NUCLEOTIDE SEQUENCE</scope>
    <source>
        <tissue evidence="5">Leaf</tissue>
    </source>
</reference>
<gene>
    <name evidence="5" type="ORF">CMV_029451</name>
</gene>
<evidence type="ECO:0000259" key="4">
    <source>
        <dbReference type="Pfam" id="PF00326"/>
    </source>
</evidence>
<dbReference type="OrthoDB" id="248387at2759"/>
<keyword evidence="3" id="KW-0645">Protease</keyword>
<name>A0A8J4V7E5_9ROSI</name>
<comment type="caution">
    <text evidence="5">The sequence shown here is derived from an EMBL/GenBank/DDBJ whole genome shotgun (WGS) entry which is preliminary data.</text>
</comment>
<evidence type="ECO:0000256" key="1">
    <source>
        <dbReference type="ARBA" id="ARBA00005228"/>
    </source>
</evidence>
<dbReference type="EMBL" id="JRKL02012704">
    <property type="protein sequence ID" value="KAF3944050.1"/>
    <property type="molecule type" value="Genomic_DNA"/>
</dbReference>
<evidence type="ECO:0000313" key="6">
    <source>
        <dbReference type="Proteomes" id="UP000737018"/>
    </source>
</evidence>
<dbReference type="SUPFAM" id="SSF50993">
    <property type="entry name" value="Peptidase/esterase 'gauge' domain"/>
    <property type="match status" value="1"/>
</dbReference>
<dbReference type="AlphaFoldDB" id="A0A8J4V7E5"/>
<accession>A0A8J4V7E5</accession>
<keyword evidence="3" id="KW-0378">Hydrolase</keyword>
<dbReference type="InterPro" id="IPR002470">
    <property type="entry name" value="Peptidase_S9A"/>
</dbReference>
<dbReference type="InterPro" id="IPR001375">
    <property type="entry name" value="Peptidase_S9_cat"/>
</dbReference>
<dbReference type="PRINTS" id="PR00862">
    <property type="entry name" value="PROLIGOPTASE"/>
</dbReference>
<proteinExistence type="inferred from homology"/>
<dbReference type="GO" id="GO:0009507">
    <property type="term" value="C:chloroplast"/>
    <property type="evidence" value="ECO:0007669"/>
    <property type="project" value="TreeGrafter"/>
</dbReference>
<dbReference type="InterPro" id="IPR051543">
    <property type="entry name" value="Serine_Peptidase_S9A"/>
</dbReference>
<dbReference type="Gene3D" id="2.130.10.120">
    <property type="entry name" value="Prolyl oligopeptidase, N-terminal domain"/>
    <property type="match status" value="1"/>
</dbReference>
<dbReference type="PANTHER" id="PTHR11757:SF12">
    <property type="entry name" value="PROLYL ENDOPEPTIDASE"/>
    <property type="match status" value="1"/>
</dbReference>
<dbReference type="GO" id="GO:0004252">
    <property type="term" value="F:serine-type endopeptidase activity"/>
    <property type="evidence" value="ECO:0007669"/>
    <property type="project" value="UniProtKB-UniRule"/>
</dbReference>
<dbReference type="InterPro" id="IPR029058">
    <property type="entry name" value="AB_hydrolase_fold"/>
</dbReference>
<keyword evidence="6" id="KW-1185">Reference proteome</keyword>
<feature type="domain" description="Peptidase S9 prolyl oligopeptidase catalytic" evidence="4">
    <location>
        <begin position="232"/>
        <end position="444"/>
    </location>
</feature>
<dbReference type="Pfam" id="PF00326">
    <property type="entry name" value="Peptidase_S9"/>
    <property type="match status" value="1"/>
</dbReference>
<dbReference type="Proteomes" id="UP000737018">
    <property type="component" value="Unassembled WGS sequence"/>
</dbReference>
<evidence type="ECO:0000256" key="2">
    <source>
        <dbReference type="ARBA" id="ARBA00045448"/>
    </source>
</evidence>
<sequence length="504" mass="56854">MSENKECSGGNYYLAKCPVEDIQSANWQNVILPGGDMSLQDMDIYNGHLVLSVNKKGFPMLCSVNLPINFKYKHQVEVDDLNPWYFPLPSNLCTVVPGSNHDFMSSVYRVVLSSPVMPDVIVDYNMSRQKYSIVQQEEVRGVSGNRTSLPAYEADTFRLQNEKENVLDFESERWKDFSSAYCCEKKEVISYDGVRIPLTILYAQKSWQKGQSPGVLHGYGAYGEVLEKSWCSNRLSLLDRGWVVAFADVRGGGGGDSSWHKSGSGLYKQNSVYDFVACADYLANEGYVHRDRVGAIGFSAGCLVVGAAINMYPDLFRAAILKVPFLDVCNTLLDPSLPLTILDYEEFGNPQIHSQLESILSYSPYDNITCDACYPSMLVTASFNDSRVGVWEAAKWVAKVRDSTCFECSRAVILKANMTGGHFGEGGRYGQCEEMAYDYAFLMKDLLFLVLQRLPISMLNCRACRQNERLRWLQTHNFKDNREIPKWWISYGPVSSHKQNGNKY</sequence>
<evidence type="ECO:0000313" key="5">
    <source>
        <dbReference type="EMBL" id="KAF3944050.1"/>
    </source>
</evidence>
<dbReference type="PANTHER" id="PTHR11757">
    <property type="entry name" value="PROTEASE FAMILY S9A OLIGOPEPTIDASE"/>
    <property type="match status" value="1"/>
</dbReference>
<dbReference type="GO" id="GO:0006508">
    <property type="term" value="P:proteolysis"/>
    <property type="evidence" value="ECO:0007669"/>
    <property type="project" value="UniProtKB-KW"/>
</dbReference>
<evidence type="ECO:0000256" key="3">
    <source>
        <dbReference type="RuleBase" id="RU368024"/>
    </source>
</evidence>
<keyword evidence="3" id="KW-0720">Serine protease</keyword>
<protein>
    <recommendedName>
        <fullName evidence="3">Prolyl endopeptidase</fullName>
        <ecNumber evidence="3">3.4.21.-</ecNumber>
    </recommendedName>
</protein>
<dbReference type="EC" id="3.4.21.-" evidence="3"/>
<comment type="similarity">
    <text evidence="1 3">Belongs to the peptidase S9A family.</text>
</comment>
<dbReference type="SUPFAM" id="SSF53474">
    <property type="entry name" value="alpha/beta-Hydrolases"/>
    <property type="match status" value="1"/>
</dbReference>
<comment type="function">
    <text evidence="2">Serine peptidase whose precise substrate specificity remains unclear. Does not cleave peptides after a arginine or lysine residue. Regulates trans-Golgi network morphology and sorting by regulating the membrane binding of the AP-1 complex. May play a role in the regulation of synaptic vesicle exocytosis.</text>
</comment>
<dbReference type="Gene3D" id="3.40.50.1820">
    <property type="entry name" value="alpha/beta hydrolase"/>
    <property type="match status" value="1"/>
</dbReference>
<organism evidence="5 6">
    <name type="scientific">Castanea mollissima</name>
    <name type="common">Chinese chestnut</name>
    <dbReference type="NCBI Taxonomy" id="60419"/>
    <lineage>
        <taxon>Eukaryota</taxon>
        <taxon>Viridiplantae</taxon>
        <taxon>Streptophyta</taxon>
        <taxon>Embryophyta</taxon>
        <taxon>Tracheophyta</taxon>
        <taxon>Spermatophyta</taxon>
        <taxon>Magnoliopsida</taxon>
        <taxon>eudicotyledons</taxon>
        <taxon>Gunneridae</taxon>
        <taxon>Pentapetalae</taxon>
        <taxon>rosids</taxon>
        <taxon>fabids</taxon>
        <taxon>Fagales</taxon>
        <taxon>Fagaceae</taxon>
        <taxon>Castanea</taxon>
    </lineage>
</organism>